<gene>
    <name evidence="1" type="ORF">LIER_20254</name>
</gene>
<dbReference type="EMBL" id="BAABME010005118">
    <property type="protein sequence ID" value="GAA0164670.1"/>
    <property type="molecule type" value="Genomic_DNA"/>
</dbReference>
<accession>A0AAV3QMA0</accession>
<organism evidence="1 2">
    <name type="scientific">Lithospermum erythrorhizon</name>
    <name type="common">Purple gromwell</name>
    <name type="synonym">Lithospermum officinale var. erythrorhizon</name>
    <dbReference type="NCBI Taxonomy" id="34254"/>
    <lineage>
        <taxon>Eukaryota</taxon>
        <taxon>Viridiplantae</taxon>
        <taxon>Streptophyta</taxon>
        <taxon>Embryophyta</taxon>
        <taxon>Tracheophyta</taxon>
        <taxon>Spermatophyta</taxon>
        <taxon>Magnoliopsida</taxon>
        <taxon>eudicotyledons</taxon>
        <taxon>Gunneridae</taxon>
        <taxon>Pentapetalae</taxon>
        <taxon>asterids</taxon>
        <taxon>lamiids</taxon>
        <taxon>Boraginales</taxon>
        <taxon>Boraginaceae</taxon>
        <taxon>Boraginoideae</taxon>
        <taxon>Lithospermeae</taxon>
        <taxon>Lithospermum</taxon>
    </lineage>
</organism>
<evidence type="ECO:0000313" key="2">
    <source>
        <dbReference type="Proteomes" id="UP001454036"/>
    </source>
</evidence>
<keyword evidence="2" id="KW-1185">Reference proteome</keyword>
<comment type="caution">
    <text evidence="1">The sequence shown here is derived from an EMBL/GenBank/DDBJ whole genome shotgun (WGS) entry which is preliminary data.</text>
</comment>
<sequence length="88" mass="9764">MSGFHRFKEWRSRRVEESILEVGNGKPQVEQDSVANGIVAQEVQVVVQNAFSTLEEVENEDGDTSDAIECNVVKGGQKKVLSSNSRKK</sequence>
<protein>
    <submittedName>
        <fullName evidence="1">Uncharacterized protein</fullName>
    </submittedName>
</protein>
<dbReference type="Proteomes" id="UP001454036">
    <property type="component" value="Unassembled WGS sequence"/>
</dbReference>
<proteinExistence type="predicted"/>
<name>A0AAV3QMA0_LITER</name>
<dbReference type="AlphaFoldDB" id="A0AAV3QMA0"/>
<reference evidence="1 2" key="1">
    <citation type="submission" date="2024-01" db="EMBL/GenBank/DDBJ databases">
        <title>The complete chloroplast genome sequence of Lithospermum erythrorhizon: insights into the phylogenetic relationship among Boraginaceae species and the maternal lineages of purple gromwells.</title>
        <authorList>
            <person name="Okada T."/>
            <person name="Watanabe K."/>
        </authorList>
    </citation>
    <scope>NUCLEOTIDE SEQUENCE [LARGE SCALE GENOMIC DNA]</scope>
</reference>
<evidence type="ECO:0000313" key="1">
    <source>
        <dbReference type="EMBL" id="GAA0164670.1"/>
    </source>
</evidence>